<sequence>MPPRLNKRQQRELEELEALRLAATDDGPVVSDEDEDEEQGRATGSSGFAALMQTQGGQESDEDDDESSQQVTKKAKKKKKKKSETKPPPTIEESAAKPPVKPAAPVTALPKHERKAAKKARAKEKKVERDELDQVLSELSEKYPELQNIGTNPGESSSTSSQQTLASLLAVSIPHLDAEAEMRKFFGSKVVQANKASSSGPQGQGSRRHVSAALKSNLTQPKPTWWAAKLREGLSTRPLSDAEYDEREKRHSAACGRTKRELCLGEKIWTVEYSKKYKSMTMAFMGTVLSGDPEGFWNLLGRLPWHADTLLQLSEVYRHREEYAQAVDFVDRALFAYERSFIGAFSFTSGLNRLDFDHVENRPFYLALHRQITDLQRRGCVRTAFEFARLMYSMDPWDDPHGALLHLDFLGMKAGMAQWLLDVYDHFSSSVTVIGRPNHSRFDPTCLPSWNYTRALALRSIEDSKKDKDHVASTSALIQAVRSFPSVVPLLADKLDVQLPGEIRGHRSFRIETDATSLSDELGVLHLLSHLYVQRSFALWKNSDISSWFASTVKDEFSSLPSGDLPHTDLSVRFNGYFSNIQLRYSIYRHVMVLESSYRRLFSFIPRHVLSAKSLACDPLPPLTAATEYNDDFFRGADDVFSMRNRTRQERAADDRRLERLIPDPLMRQQLQVVFDVQPDLVQRFPGGFLQFAQAVAQLPEDVLDDFLLAGFAGVQDGGVMPGQMPDMPNPLDEEFADQPRGAGELDAEFDLFPPDDIGNGENDDELNEEGEEEEDDSDEDIAPMPVRVIRNLLGRFWGGNVPAQDAESSDEEVENVQQRFIDEDGVD</sequence>
<feature type="region of interest" description="Disordered" evidence="1">
    <location>
        <begin position="800"/>
        <end position="828"/>
    </location>
</feature>
<keyword evidence="3" id="KW-1185">Reference proteome</keyword>
<feature type="region of interest" description="Disordered" evidence="1">
    <location>
        <begin position="720"/>
        <end position="739"/>
    </location>
</feature>
<evidence type="ECO:0000256" key="1">
    <source>
        <dbReference type="SAM" id="MobiDB-lite"/>
    </source>
</evidence>
<feature type="compositionally biased region" description="Basic residues" evidence="1">
    <location>
        <begin position="73"/>
        <end position="83"/>
    </location>
</feature>
<dbReference type="PANTHER" id="PTHR22684:SF0">
    <property type="entry name" value="RIBOSOME QUALITY CONTROL COMPLEX SUBUNIT TCF25"/>
    <property type="match status" value="1"/>
</dbReference>
<dbReference type="InterPro" id="IPR006994">
    <property type="entry name" value="TCF25/Rqc1"/>
</dbReference>
<organism evidence="2 3">
    <name type="scientific">Hohenbuehelia grisea</name>
    <dbReference type="NCBI Taxonomy" id="104357"/>
    <lineage>
        <taxon>Eukaryota</taxon>
        <taxon>Fungi</taxon>
        <taxon>Dikarya</taxon>
        <taxon>Basidiomycota</taxon>
        <taxon>Agaricomycotina</taxon>
        <taxon>Agaricomycetes</taxon>
        <taxon>Agaricomycetidae</taxon>
        <taxon>Agaricales</taxon>
        <taxon>Pleurotineae</taxon>
        <taxon>Pleurotaceae</taxon>
        <taxon>Hohenbuehelia</taxon>
    </lineage>
</organism>
<reference evidence="3" key="1">
    <citation type="submission" date="2024-06" db="EMBL/GenBank/DDBJ databases">
        <title>Multi-omics analyses provide insights into the biosynthesis of the anticancer antibiotic pleurotin in Hohenbuehelia grisea.</title>
        <authorList>
            <person name="Weaver J.A."/>
            <person name="Alberti F."/>
        </authorList>
    </citation>
    <scope>NUCLEOTIDE SEQUENCE [LARGE SCALE GENOMIC DNA]</scope>
    <source>
        <strain evidence="3">T-177</strain>
    </source>
</reference>
<feature type="region of interest" description="Disordered" evidence="1">
    <location>
        <begin position="752"/>
        <end position="785"/>
    </location>
</feature>
<dbReference type="PANTHER" id="PTHR22684">
    <property type="entry name" value="NULP1-RELATED"/>
    <property type="match status" value="1"/>
</dbReference>
<feature type="compositionally biased region" description="Basic residues" evidence="1">
    <location>
        <begin position="112"/>
        <end position="124"/>
    </location>
</feature>
<dbReference type="Proteomes" id="UP001556367">
    <property type="component" value="Unassembled WGS sequence"/>
</dbReference>
<feature type="compositionally biased region" description="Acidic residues" evidence="1">
    <location>
        <begin position="762"/>
        <end position="782"/>
    </location>
</feature>
<accession>A0ABR3J005</accession>
<comment type="caution">
    <text evidence="2">The sequence shown here is derived from an EMBL/GenBank/DDBJ whole genome shotgun (WGS) entry which is preliminary data.</text>
</comment>
<proteinExistence type="predicted"/>
<dbReference type="Pfam" id="PF04910">
    <property type="entry name" value="Tcf25"/>
    <property type="match status" value="1"/>
</dbReference>
<feature type="compositionally biased region" description="Polar residues" evidence="1">
    <location>
        <begin position="42"/>
        <end position="57"/>
    </location>
</feature>
<gene>
    <name evidence="2" type="ORF">HGRIS_009064</name>
</gene>
<dbReference type="EMBL" id="JASNQZ010000012">
    <property type="protein sequence ID" value="KAL0948961.1"/>
    <property type="molecule type" value="Genomic_DNA"/>
</dbReference>
<feature type="compositionally biased region" description="Low complexity" evidence="1">
    <location>
        <begin position="91"/>
        <end position="109"/>
    </location>
</feature>
<evidence type="ECO:0000313" key="2">
    <source>
        <dbReference type="EMBL" id="KAL0948961.1"/>
    </source>
</evidence>
<protein>
    <recommendedName>
        <fullName evidence="4">DUF654-domain-containing protein</fullName>
    </recommendedName>
</protein>
<evidence type="ECO:0008006" key="4">
    <source>
        <dbReference type="Google" id="ProtNLM"/>
    </source>
</evidence>
<name>A0ABR3J005_9AGAR</name>
<feature type="region of interest" description="Disordered" evidence="1">
    <location>
        <begin position="1"/>
        <end position="163"/>
    </location>
</feature>
<evidence type="ECO:0000313" key="3">
    <source>
        <dbReference type="Proteomes" id="UP001556367"/>
    </source>
</evidence>